<organism evidence="1 2">
    <name type="scientific">Candidatus Trichorickettsia mobilis</name>
    <dbReference type="NCBI Taxonomy" id="1346319"/>
    <lineage>
        <taxon>Bacteria</taxon>
        <taxon>Pseudomonadati</taxon>
        <taxon>Pseudomonadota</taxon>
        <taxon>Alphaproteobacteria</taxon>
        <taxon>Rickettsiales</taxon>
        <taxon>Rickettsiaceae</taxon>
        <taxon>Rickettsieae</taxon>
        <taxon>Candidatus Trichorickettsia</taxon>
    </lineage>
</organism>
<dbReference type="EMBL" id="CP112932">
    <property type="protein sequence ID" value="WPY01363.1"/>
    <property type="molecule type" value="Genomic_DNA"/>
</dbReference>
<keyword evidence="2" id="KW-1185">Reference proteome</keyword>
<protein>
    <submittedName>
        <fullName evidence="1">Uncharacterized protein</fullName>
    </submittedName>
</protein>
<dbReference type="Proteomes" id="UP001326613">
    <property type="component" value="Chromosome"/>
</dbReference>
<evidence type="ECO:0000313" key="1">
    <source>
        <dbReference type="EMBL" id="WPY01363.1"/>
    </source>
</evidence>
<dbReference type="RefSeq" id="WP_323738141.1">
    <property type="nucleotide sequence ID" value="NZ_CP112932.1"/>
</dbReference>
<reference evidence="1 2" key="1">
    <citation type="submission" date="2022-10" db="EMBL/GenBank/DDBJ databases">
        <title>Host association and intracellularity evolved multiple times independently in the Rickettsiales.</title>
        <authorList>
            <person name="Castelli M."/>
            <person name="Nardi T."/>
            <person name="Gammuto L."/>
            <person name="Bellinzona G."/>
            <person name="Sabaneyeva E."/>
            <person name="Potekhin A."/>
            <person name="Serra V."/>
            <person name="Petroni G."/>
            <person name="Sassera D."/>
        </authorList>
    </citation>
    <scope>NUCLEOTIDE SEQUENCE [LARGE SCALE GENOMIC DNA]</scope>
    <source>
        <strain evidence="1 2">Kr 154-4</strain>
    </source>
</reference>
<proteinExistence type="predicted"/>
<name>A0ABZ0UUM8_9RICK</name>
<accession>A0ABZ0UUM8</accession>
<gene>
    <name evidence="1" type="ORF">Trichorick_01274</name>
</gene>
<evidence type="ECO:0000313" key="2">
    <source>
        <dbReference type="Proteomes" id="UP001326613"/>
    </source>
</evidence>
<sequence length="104" mass="11960">MITLLASMVGFIGSIVPEILKFFKDHNDKKHELQIMDRQIAQNKHGQSQILEEIQISKDILEQASLYSTYKSGICWVDALNATVRPVLAYSFFLMYASVKFIQY</sequence>